<keyword evidence="2" id="KW-0560">Oxidoreductase</keyword>
<dbReference type="GO" id="GO:0016491">
    <property type="term" value="F:oxidoreductase activity"/>
    <property type="evidence" value="ECO:0007669"/>
    <property type="project" value="UniProtKB-KW"/>
</dbReference>
<organism evidence="2 3">
    <name type="scientific">Monoraphidium neglectum</name>
    <dbReference type="NCBI Taxonomy" id="145388"/>
    <lineage>
        <taxon>Eukaryota</taxon>
        <taxon>Viridiplantae</taxon>
        <taxon>Chlorophyta</taxon>
        <taxon>core chlorophytes</taxon>
        <taxon>Chlorophyceae</taxon>
        <taxon>CS clade</taxon>
        <taxon>Sphaeropleales</taxon>
        <taxon>Selenastraceae</taxon>
        <taxon>Monoraphidium</taxon>
    </lineage>
</organism>
<dbReference type="GO" id="GO:0044877">
    <property type="term" value="F:protein-containing complex binding"/>
    <property type="evidence" value="ECO:0007669"/>
    <property type="project" value="TreeGrafter"/>
</dbReference>
<protein>
    <submittedName>
        <fullName evidence="2">NADH dehydrogenase (Ubiquinone) 1 alpha subcomplex 9</fullName>
        <ecNumber evidence="2">1.6.99.3</ecNumber>
    </submittedName>
</protein>
<keyword evidence="2" id="KW-0830">Ubiquinone</keyword>
<dbReference type="EMBL" id="KK103302">
    <property type="protein sequence ID" value="KIY95832.1"/>
    <property type="molecule type" value="Genomic_DNA"/>
</dbReference>
<dbReference type="InterPro" id="IPR051207">
    <property type="entry name" value="ComplexI_NDUFA9_subunit"/>
</dbReference>
<dbReference type="InterPro" id="IPR036291">
    <property type="entry name" value="NAD(P)-bd_dom_sf"/>
</dbReference>
<dbReference type="GO" id="GO:0005739">
    <property type="term" value="C:mitochondrion"/>
    <property type="evidence" value="ECO:0007669"/>
    <property type="project" value="TreeGrafter"/>
</dbReference>
<dbReference type="SUPFAM" id="SSF51735">
    <property type="entry name" value="NAD(P)-binding Rossmann-fold domains"/>
    <property type="match status" value="1"/>
</dbReference>
<dbReference type="AlphaFoldDB" id="A0A0D2J7R1"/>
<sequence length="183" mass="19059">MLGLATSLPAVQALLGHAGVTAAVAAVAARGGVCSTSSDAGSSGGAAAMSTFALKNTPLRAGPGGRSSVSGATATVFGATGFVGKYVVNELARNGTQVVCPHRNLEEVAMPLRQMGDLGQVVIIKEWSMGDDEMTRYALSRSQIVINLIGANYETRNFSYDDVHATWPRHLAQLAKESPLLER</sequence>
<reference evidence="2 3" key="1">
    <citation type="journal article" date="2013" name="BMC Genomics">
        <title>Reconstruction of the lipid metabolism for the microalga Monoraphidium neglectum from its genome sequence reveals characteristics suitable for biofuel production.</title>
        <authorList>
            <person name="Bogen C."/>
            <person name="Al-Dilaimi A."/>
            <person name="Albersmeier A."/>
            <person name="Wichmann J."/>
            <person name="Grundmann M."/>
            <person name="Rupp O."/>
            <person name="Lauersen K.J."/>
            <person name="Blifernez-Klassen O."/>
            <person name="Kalinowski J."/>
            <person name="Goesmann A."/>
            <person name="Mussgnug J.H."/>
            <person name="Kruse O."/>
        </authorList>
    </citation>
    <scope>NUCLEOTIDE SEQUENCE [LARGE SCALE GENOMIC DNA]</scope>
    <source>
        <strain evidence="2 3">SAG 48.87</strain>
    </source>
</reference>
<proteinExistence type="predicted"/>
<accession>A0A0D2J7R1</accession>
<gene>
    <name evidence="2" type="ORF">MNEG_12131</name>
</gene>
<dbReference type="Gene3D" id="3.40.50.720">
    <property type="entry name" value="NAD(P)-binding Rossmann-like Domain"/>
    <property type="match status" value="1"/>
</dbReference>
<feature type="domain" description="NAD-dependent epimerase/dehydratase" evidence="1">
    <location>
        <begin position="75"/>
        <end position="158"/>
    </location>
</feature>
<dbReference type="STRING" id="145388.A0A0D2J7R1"/>
<dbReference type="PANTHER" id="PTHR12126">
    <property type="entry name" value="NADH-UBIQUINONE OXIDOREDUCTASE 39 KDA SUBUNIT-RELATED"/>
    <property type="match status" value="1"/>
</dbReference>
<dbReference type="PANTHER" id="PTHR12126:SF11">
    <property type="entry name" value="NADH DEHYDROGENASE [UBIQUINONE] 1 ALPHA SUBCOMPLEX SUBUNIT 9, MITOCHONDRIAL"/>
    <property type="match status" value="1"/>
</dbReference>
<evidence type="ECO:0000313" key="2">
    <source>
        <dbReference type="EMBL" id="KIY95832.1"/>
    </source>
</evidence>
<dbReference type="Pfam" id="PF01370">
    <property type="entry name" value="Epimerase"/>
    <property type="match status" value="1"/>
</dbReference>
<dbReference type="RefSeq" id="XP_013894852.1">
    <property type="nucleotide sequence ID" value="XM_014039398.1"/>
</dbReference>
<evidence type="ECO:0000313" key="3">
    <source>
        <dbReference type="Proteomes" id="UP000054498"/>
    </source>
</evidence>
<keyword evidence="3" id="KW-1185">Reference proteome</keyword>
<dbReference type="InterPro" id="IPR001509">
    <property type="entry name" value="Epimerase_deHydtase"/>
</dbReference>
<dbReference type="EC" id="1.6.99.3" evidence="2"/>
<name>A0A0D2J7R1_9CHLO</name>
<dbReference type="OrthoDB" id="275457at2759"/>
<dbReference type="GeneID" id="25729463"/>
<evidence type="ECO:0000259" key="1">
    <source>
        <dbReference type="Pfam" id="PF01370"/>
    </source>
</evidence>
<dbReference type="KEGG" id="mng:MNEG_12131"/>
<dbReference type="Proteomes" id="UP000054498">
    <property type="component" value="Unassembled WGS sequence"/>
</dbReference>